<reference evidence="1" key="1">
    <citation type="submission" date="2014-05" db="EMBL/GenBank/DDBJ databases">
        <authorList>
            <person name="Chronopoulou M."/>
        </authorList>
    </citation>
    <scope>NUCLEOTIDE SEQUENCE</scope>
    <source>
        <tissue evidence="1">Whole organism</tissue>
    </source>
</reference>
<evidence type="ECO:0000313" key="1">
    <source>
        <dbReference type="EMBL" id="CDW44331.1"/>
    </source>
</evidence>
<name>A0A0K2V2Y0_LEPSM</name>
<dbReference type="EMBL" id="HACA01026970">
    <property type="protein sequence ID" value="CDW44331.1"/>
    <property type="molecule type" value="Transcribed_RNA"/>
</dbReference>
<dbReference type="AlphaFoldDB" id="A0A0K2V2Y0"/>
<proteinExistence type="predicted"/>
<organism evidence="1">
    <name type="scientific">Lepeophtheirus salmonis</name>
    <name type="common">Salmon louse</name>
    <name type="synonym">Caligus salmonis</name>
    <dbReference type="NCBI Taxonomy" id="72036"/>
    <lineage>
        <taxon>Eukaryota</taxon>
        <taxon>Metazoa</taxon>
        <taxon>Ecdysozoa</taxon>
        <taxon>Arthropoda</taxon>
        <taxon>Crustacea</taxon>
        <taxon>Multicrustacea</taxon>
        <taxon>Hexanauplia</taxon>
        <taxon>Copepoda</taxon>
        <taxon>Siphonostomatoida</taxon>
        <taxon>Caligidae</taxon>
        <taxon>Lepeophtheirus</taxon>
    </lineage>
</organism>
<sequence>FVASFKWACLLLSKYKVVSNTAFSPTTFIKTQNCSNVVIGFMVVSE</sequence>
<protein>
    <submittedName>
        <fullName evidence="1">Uncharacterized protein</fullName>
    </submittedName>
</protein>
<feature type="non-terminal residue" evidence="1">
    <location>
        <position position="1"/>
    </location>
</feature>
<accession>A0A0K2V2Y0</accession>